<accession>A0A146JWK0</accession>
<dbReference type="EMBL" id="GDID01007616">
    <property type="protein sequence ID" value="JAP88990.1"/>
    <property type="molecule type" value="Transcribed_RNA"/>
</dbReference>
<protein>
    <submittedName>
        <fullName evidence="1">Uncharacterized protein</fullName>
    </submittedName>
</protein>
<dbReference type="AlphaFoldDB" id="A0A146JWK0"/>
<reference evidence="1" key="1">
    <citation type="submission" date="2015-07" db="EMBL/GenBank/DDBJ databases">
        <title>Adaptation to a free-living lifestyle via gene acquisitions in the diplomonad Trepomonas sp. PC1.</title>
        <authorList>
            <person name="Xu F."/>
            <person name="Jerlstrom-Hultqvist J."/>
            <person name="Kolisko M."/>
            <person name="Simpson A.G.B."/>
            <person name="Roger A.J."/>
            <person name="Svard S.G."/>
            <person name="Andersson J.O."/>
        </authorList>
    </citation>
    <scope>NUCLEOTIDE SEQUENCE</scope>
    <source>
        <strain evidence="1">PC1</strain>
    </source>
</reference>
<gene>
    <name evidence="1" type="ORF">TPC1_31515</name>
</gene>
<feature type="non-terminal residue" evidence="1">
    <location>
        <position position="349"/>
    </location>
</feature>
<evidence type="ECO:0000313" key="1">
    <source>
        <dbReference type="EMBL" id="JAP88990.1"/>
    </source>
</evidence>
<proteinExistence type="predicted"/>
<feature type="non-terminal residue" evidence="1">
    <location>
        <position position="1"/>
    </location>
</feature>
<name>A0A146JWK0_9EUKA</name>
<sequence length="349" mass="40317">ILIIKDNNLREIHFSACKCLLNADFDQSVLVILDSIIMYVQTAVGDYLQILTDIFFKITAQQSQHVIQQLTNLISMKEQRMSMVRFVFQLFSVMDFETTFGQALLDSVIVYLIQFLTSSFYDEDESVSSTAFNSLKRYKIGENGNLINVILKYAPKIPFLVDVMNIVENQLLKNQILVSGVKFELLNQFYEQYKHQFKEENSTQFVLGIIIKLVFSANSYNNELKEHQKYFDEYLPPNCARILEDILKVENISYIGLQLNYLNQIKIITHQIQKTELEVVYQQLLRAGLLICAQFIAVALSSFKSDIQVYSDDLNLLIQKQLLEKVNVCDVMFAINIMLPHLTTASLDH</sequence>
<organism evidence="1">
    <name type="scientific">Trepomonas sp. PC1</name>
    <dbReference type="NCBI Taxonomy" id="1076344"/>
    <lineage>
        <taxon>Eukaryota</taxon>
        <taxon>Metamonada</taxon>
        <taxon>Diplomonadida</taxon>
        <taxon>Hexamitidae</taxon>
        <taxon>Hexamitinae</taxon>
        <taxon>Trepomonas</taxon>
    </lineage>
</organism>